<gene>
    <name evidence="1" type="ORF">AVEN_249699_1</name>
</gene>
<comment type="caution">
    <text evidence="1">The sequence shown here is derived from an EMBL/GenBank/DDBJ whole genome shotgun (WGS) entry which is preliminary data.</text>
</comment>
<dbReference type="AlphaFoldDB" id="A0A4Y2TK45"/>
<accession>A0A4Y2TK45</accession>
<reference evidence="1 2" key="1">
    <citation type="journal article" date="2019" name="Sci. Rep.">
        <title>Orb-weaving spider Araneus ventricosus genome elucidates the spidroin gene catalogue.</title>
        <authorList>
            <person name="Kono N."/>
            <person name="Nakamura H."/>
            <person name="Ohtoshi R."/>
            <person name="Moran D.A.P."/>
            <person name="Shinohara A."/>
            <person name="Yoshida Y."/>
            <person name="Fujiwara M."/>
            <person name="Mori M."/>
            <person name="Tomita M."/>
            <person name="Arakawa K."/>
        </authorList>
    </citation>
    <scope>NUCLEOTIDE SEQUENCE [LARGE SCALE GENOMIC DNA]</scope>
</reference>
<dbReference type="EMBL" id="BGPR01028583">
    <property type="protein sequence ID" value="GBN99816.1"/>
    <property type="molecule type" value="Genomic_DNA"/>
</dbReference>
<proteinExistence type="predicted"/>
<protein>
    <submittedName>
        <fullName evidence="1">Uncharacterized protein</fullName>
    </submittedName>
</protein>
<keyword evidence="2" id="KW-1185">Reference proteome</keyword>
<sequence length="104" mass="11591">MRYILLSFSTKDIESPDILGSSSLDRNLGLQMIRAAFGLKMVPANISNDVDANVFTVEMRQNVTNAPEIVSVHNCCVGSSVMKSSNFYYDLRSILKSIVTQREK</sequence>
<evidence type="ECO:0000313" key="1">
    <source>
        <dbReference type="EMBL" id="GBN99816.1"/>
    </source>
</evidence>
<dbReference type="Proteomes" id="UP000499080">
    <property type="component" value="Unassembled WGS sequence"/>
</dbReference>
<name>A0A4Y2TK45_ARAVE</name>
<organism evidence="1 2">
    <name type="scientific">Araneus ventricosus</name>
    <name type="common">Orbweaver spider</name>
    <name type="synonym">Epeira ventricosa</name>
    <dbReference type="NCBI Taxonomy" id="182803"/>
    <lineage>
        <taxon>Eukaryota</taxon>
        <taxon>Metazoa</taxon>
        <taxon>Ecdysozoa</taxon>
        <taxon>Arthropoda</taxon>
        <taxon>Chelicerata</taxon>
        <taxon>Arachnida</taxon>
        <taxon>Araneae</taxon>
        <taxon>Araneomorphae</taxon>
        <taxon>Entelegynae</taxon>
        <taxon>Araneoidea</taxon>
        <taxon>Araneidae</taxon>
        <taxon>Araneus</taxon>
    </lineage>
</organism>
<evidence type="ECO:0000313" key="2">
    <source>
        <dbReference type="Proteomes" id="UP000499080"/>
    </source>
</evidence>